<reference evidence="2 3" key="1">
    <citation type="submission" date="2014-09" db="EMBL/GenBank/DDBJ databases">
        <title>High-quality draft genome sequence of Kocuria marina SO9-6, an actinobacterium isolated from a copper mine.</title>
        <authorList>
            <person name="Castro D.B."/>
            <person name="Pereira L.B."/>
            <person name="Silva M.V."/>
            <person name="Silva B.P."/>
            <person name="Zanardi B.R."/>
            <person name="Carlos C."/>
            <person name="Belgini D.R."/>
            <person name="Limache E.G."/>
            <person name="Lacerda G.V."/>
            <person name="Nery M.B."/>
            <person name="Gomes M.B."/>
            <person name="Souza S."/>
            <person name="Silva T.M."/>
            <person name="Rodrigues V.D."/>
            <person name="Paulino L.C."/>
            <person name="Vicentini R."/>
            <person name="Ferraz L.F."/>
            <person name="Ottoboni L.M."/>
        </authorList>
    </citation>
    <scope>NUCLEOTIDE SEQUENCE [LARGE SCALE GENOMIC DNA]</scope>
    <source>
        <strain evidence="2 3">SO9-6</strain>
    </source>
</reference>
<protein>
    <submittedName>
        <fullName evidence="2">Uncharacterized protein</fullName>
    </submittedName>
</protein>
<name>A0A0B0DC63_9MICC</name>
<dbReference type="Proteomes" id="UP000030664">
    <property type="component" value="Unassembled WGS sequence"/>
</dbReference>
<dbReference type="RefSeq" id="WP_035961995.1">
    <property type="nucleotide sequence ID" value="NZ_JROM01000016.1"/>
</dbReference>
<feature type="coiled-coil region" evidence="1">
    <location>
        <begin position="45"/>
        <end position="86"/>
    </location>
</feature>
<evidence type="ECO:0000256" key="1">
    <source>
        <dbReference type="SAM" id="Coils"/>
    </source>
</evidence>
<organism evidence="2 3">
    <name type="scientific">Kocuria marina</name>
    <dbReference type="NCBI Taxonomy" id="223184"/>
    <lineage>
        <taxon>Bacteria</taxon>
        <taxon>Bacillati</taxon>
        <taxon>Actinomycetota</taxon>
        <taxon>Actinomycetes</taxon>
        <taxon>Micrococcales</taxon>
        <taxon>Micrococcaceae</taxon>
        <taxon>Kocuria</taxon>
    </lineage>
</organism>
<dbReference type="EMBL" id="JROM01000016">
    <property type="protein sequence ID" value="KHE74978.1"/>
    <property type="molecule type" value="Genomic_DNA"/>
</dbReference>
<comment type="caution">
    <text evidence="2">The sequence shown here is derived from an EMBL/GenBank/DDBJ whole genome shotgun (WGS) entry which is preliminary data.</text>
</comment>
<gene>
    <name evidence="2" type="ORF">AS25_04110</name>
</gene>
<keyword evidence="1" id="KW-0175">Coiled coil</keyword>
<evidence type="ECO:0000313" key="2">
    <source>
        <dbReference type="EMBL" id="KHE74978.1"/>
    </source>
</evidence>
<evidence type="ECO:0000313" key="3">
    <source>
        <dbReference type="Proteomes" id="UP000030664"/>
    </source>
</evidence>
<proteinExistence type="predicted"/>
<accession>A0A0B0DC63</accession>
<dbReference type="AlphaFoldDB" id="A0A0B0DC63"/>
<dbReference type="STRING" id="223184.AS25_04110"/>
<sequence>MSMERDGDQKSLGKEVSDLLSIQTQKVQHLSRDLARSYEKELRFFENLEQRDRQLRNQERQYLKKIWWLESERRRLLEENEQLRNRSSQGGANARVAIHRARRWAWHARKAVRAWR</sequence>